<name>F0UQN1_AJEC8</name>
<protein>
    <submittedName>
        <fullName evidence="1">Predicted protein</fullName>
    </submittedName>
</protein>
<proteinExistence type="predicted"/>
<dbReference type="AlphaFoldDB" id="F0UQN1"/>
<accession>F0UQN1</accession>
<dbReference type="EMBL" id="DS990641">
    <property type="protein sequence ID" value="EGC48208.1"/>
    <property type="molecule type" value="Genomic_DNA"/>
</dbReference>
<organism evidence="2">
    <name type="scientific">Ajellomyces capsulatus (strain H88)</name>
    <name type="common">Darling's disease fungus</name>
    <name type="synonym">Histoplasma capsulatum</name>
    <dbReference type="NCBI Taxonomy" id="544711"/>
    <lineage>
        <taxon>Eukaryota</taxon>
        <taxon>Fungi</taxon>
        <taxon>Dikarya</taxon>
        <taxon>Ascomycota</taxon>
        <taxon>Pezizomycotina</taxon>
        <taxon>Eurotiomycetes</taxon>
        <taxon>Eurotiomycetidae</taxon>
        <taxon>Onygenales</taxon>
        <taxon>Ajellomycetaceae</taxon>
        <taxon>Histoplasma</taxon>
    </lineage>
</organism>
<reference evidence="2" key="1">
    <citation type="submission" date="2008-07" db="EMBL/GenBank/DDBJ databases">
        <title>Annotation of Ajellomyces capsulatus strain H88.</title>
        <authorList>
            <person name="Champion M."/>
            <person name="Cuomo C."/>
            <person name="Ma L.-J."/>
            <person name="Henn M.R."/>
            <person name="Sil A."/>
            <person name="Goldman B."/>
            <person name="Young S.K."/>
            <person name="Kodira C.D."/>
            <person name="Zeng Q."/>
            <person name="Koehrsen M."/>
            <person name="Alvarado L."/>
            <person name="Berlin A."/>
            <person name="Borenstein D."/>
            <person name="Chen Z."/>
            <person name="Engels R."/>
            <person name="Freedman E."/>
            <person name="Gellesch M."/>
            <person name="Goldberg J."/>
            <person name="Griggs A."/>
            <person name="Gujja S."/>
            <person name="Heiman D."/>
            <person name="Hepburn T."/>
            <person name="Howarth C."/>
            <person name="Jen D."/>
            <person name="Larson L."/>
            <person name="Lewis B."/>
            <person name="Mehta T."/>
            <person name="Park D."/>
            <person name="Pearson M."/>
            <person name="Roberts A."/>
            <person name="Saif S."/>
            <person name="Shea T."/>
            <person name="Shenoy N."/>
            <person name="Sisk P."/>
            <person name="Stolte C."/>
            <person name="Sykes S."/>
            <person name="Walk T."/>
            <person name="White J."/>
            <person name="Yandava C."/>
            <person name="Klein B."/>
            <person name="McEwen J.G."/>
            <person name="Puccia R."/>
            <person name="Goldman G.H."/>
            <person name="Felipe M.S."/>
            <person name="Nino-Vega G."/>
            <person name="San-Blas G."/>
            <person name="Taylor J."/>
            <person name="Mendoza L."/>
            <person name="Galagan J."/>
            <person name="Nusbaum C."/>
            <person name="Birren B."/>
        </authorList>
    </citation>
    <scope>NUCLEOTIDE SEQUENCE [LARGE SCALE GENOMIC DNA]</scope>
    <source>
        <strain evidence="2">H88</strain>
    </source>
</reference>
<dbReference type="Proteomes" id="UP000008142">
    <property type="component" value="Unassembled WGS sequence"/>
</dbReference>
<sequence>MCCLDWFVPLYYQHDAGVRELFCPSGLTICNKLCGLFPINETDVITRRRQSYKSLQSDLEYDPYEYLSGDERWGMEWQAFARSYIDYLCFIVVRETTCEWIKNILLLEGLPTLRIDPSGVVGRWNWCSEKYAVERTCTRWLHRSWAQPNNPESFRNSGSKYGVEPYLQPGDIPNRPNDQGSAPSAHELGRRSLATWDSRQLLWSTTILREAQGSSNPILFLSLIWLCAGSWHASSPGENNIHKKCTPNWTFHVLKNRLSILGNRFHQADQLNAVDWCQMPDSPNRMDATSHAKHVDCVWLTEEESEWTDASSSYTAIKWADKRHPATNSPAPFNSFWIALQIVFAHFLSFGVIYLSRWLYRPLHHADNGQREKSSWSKTDRAETRLKCLICVAFSTRRPSAIRERNRNYQLLAKGIVYSSSGVHEGGVSFLQETNIVLASPCAHSRISRSAGFVSELMSHIKNLVTSRYLTLATSHYVKPSNALLNLSTASLFRQFDSRIFTIAPHKIRTAARSPSRFSVIMMIVWNPFGRSGVRISLELPIPRNSASCLIKHNLLGFEMRLQPIASCKPFQATESRIAAEPQTHLQLIRKLDLVNNHVDPQDHRVRILTLARVAPLSSASGL</sequence>
<dbReference type="VEuPathDB" id="FungiDB:I7I53_10853"/>
<evidence type="ECO:0000313" key="1">
    <source>
        <dbReference type="EMBL" id="EGC48208.1"/>
    </source>
</evidence>
<evidence type="ECO:0000313" key="2">
    <source>
        <dbReference type="Proteomes" id="UP000008142"/>
    </source>
</evidence>
<gene>
    <name evidence="1" type="ORF">HCEG_07423</name>
</gene>
<dbReference type="HOGENOM" id="CLU_438666_0_0_1"/>